<dbReference type="Proteomes" id="UP001610446">
    <property type="component" value="Unassembled WGS sequence"/>
</dbReference>
<evidence type="ECO:0000256" key="3">
    <source>
        <dbReference type="RuleBase" id="RU361235"/>
    </source>
</evidence>
<dbReference type="PANTHER" id="PTHR43918:SF4">
    <property type="entry name" value="CARBOXYLIC ESTER HYDROLASE"/>
    <property type="match status" value="1"/>
</dbReference>
<dbReference type="PROSITE" id="PS00122">
    <property type="entry name" value="CARBOXYLESTERASE_B_1"/>
    <property type="match status" value="1"/>
</dbReference>
<keyword evidence="6" id="KW-1185">Reference proteome</keyword>
<dbReference type="PANTHER" id="PTHR43918">
    <property type="entry name" value="ACETYLCHOLINESTERASE"/>
    <property type="match status" value="1"/>
</dbReference>
<dbReference type="SUPFAM" id="SSF53474">
    <property type="entry name" value="alpha/beta-Hydrolases"/>
    <property type="match status" value="1"/>
</dbReference>
<accession>A0ABR4JUM6</accession>
<dbReference type="InterPro" id="IPR029058">
    <property type="entry name" value="AB_hydrolase_fold"/>
</dbReference>
<dbReference type="GO" id="GO:0016787">
    <property type="term" value="F:hydrolase activity"/>
    <property type="evidence" value="ECO:0007669"/>
    <property type="project" value="UniProtKB-KW"/>
</dbReference>
<feature type="domain" description="Carboxylesterase type B" evidence="4">
    <location>
        <begin position="24"/>
        <end position="359"/>
    </location>
</feature>
<dbReference type="EC" id="3.1.1.-" evidence="3"/>
<evidence type="ECO:0000256" key="1">
    <source>
        <dbReference type="ARBA" id="ARBA00005964"/>
    </source>
</evidence>
<dbReference type="InterPro" id="IPR050654">
    <property type="entry name" value="AChE-related_enzymes"/>
</dbReference>
<comment type="similarity">
    <text evidence="1 3">Belongs to the type-B carboxylesterase/lipase family.</text>
</comment>
<sequence length="500" mass="54447">MRTHVVFALTAIATGVSVGAIPSLQVDTTSGRAYGMINGSNPDVVQFLGIPYGEAPVGSLRFSPPKMKLPVGDIDATKSGPNCPQYYSNNATLYPSVYAYDSPFLQPLPGWSEDCLNLNIWTPYSTQHNSSELLPVIIWIFGGGFYEGGTNTLGFDASYWVQRSKSHIGVAMNARVNIFGFPNARGLHEIDENVNVGLMDQRLAIEWIRDNIEAFGGDPSQMVVWGQSSGSASTDYLNYAYPDDPIVGGFIQHSGSVFATGQSKDSEMLNFTAMAQNVGCADLSAAEELSCMRHNASAEDIIDYYQKYNLNPSQGALSFTTIVDEITKFSNYTQRALAGNFSQLPVISGTNGHEMASLASWPGPSGPNMTDLASTTLSHQQCPENYNAGLRAQLNVTTFRYLNNASFPNISPRWWEGAYHTSELPLLFGNLRFTDLYVAFARDPINALPALGWPSYTPEGQLWLWNPKDDNGVAVAVSKLISAESVISPCDDVAWSISEP</sequence>
<keyword evidence="2 3" id="KW-0378">Hydrolase</keyword>
<reference evidence="5 6" key="1">
    <citation type="submission" date="2024-07" db="EMBL/GenBank/DDBJ databases">
        <title>Section-level genome sequencing and comparative genomics of Aspergillus sections Usti and Cavernicolus.</title>
        <authorList>
            <consortium name="Lawrence Berkeley National Laboratory"/>
            <person name="Nybo J.L."/>
            <person name="Vesth T.C."/>
            <person name="Theobald S."/>
            <person name="Frisvad J.C."/>
            <person name="Larsen T.O."/>
            <person name="Kjaerboelling I."/>
            <person name="Rothschild-Mancinelli K."/>
            <person name="Lyhne E.K."/>
            <person name="Kogle M.E."/>
            <person name="Barry K."/>
            <person name="Clum A."/>
            <person name="Na H."/>
            <person name="Ledsgaard L."/>
            <person name="Lin J."/>
            <person name="Lipzen A."/>
            <person name="Kuo A."/>
            <person name="Riley R."/>
            <person name="Mondo S."/>
            <person name="Labutti K."/>
            <person name="Haridas S."/>
            <person name="Pangalinan J."/>
            <person name="Salamov A.A."/>
            <person name="Simmons B.A."/>
            <person name="Magnuson J.K."/>
            <person name="Chen J."/>
            <person name="Drula E."/>
            <person name="Henrissat B."/>
            <person name="Wiebenga A."/>
            <person name="Lubbers R.J."/>
            <person name="Gomes A.C."/>
            <person name="Makela M.R."/>
            <person name="Stajich J."/>
            <person name="Grigoriev I.V."/>
            <person name="Mortensen U.H."/>
            <person name="De Vries R.P."/>
            <person name="Baker S.E."/>
            <person name="Andersen M.R."/>
        </authorList>
    </citation>
    <scope>NUCLEOTIDE SEQUENCE [LARGE SCALE GENOMIC DNA]</scope>
    <source>
        <strain evidence="5 6">CBS 123904</strain>
    </source>
</reference>
<dbReference type="EMBL" id="JBFXLU010000087">
    <property type="protein sequence ID" value="KAL2843743.1"/>
    <property type="molecule type" value="Genomic_DNA"/>
</dbReference>
<evidence type="ECO:0000313" key="6">
    <source>
        <dbReference type="Proteomes" id="UP001610446"/>
    </source>
</evidence>
<dbReference type="InterPro" id="IPR019826">
    <property type="entry name" value="Carboxylesterase_B_AS"/>
</dbReference>
<evidence type="ECO:0000313" key="5">
    <source>
        <dbReference type="EMBL" id="KAL2843743.1"/>
    </source>
</evidence>
<protein>
    <recommendedName>
        <fullName evidence="3">Carboxylic ester hydrolase</fullName>
        <ecNumber evidence="3">3.1.1.-</ecNumber>
    </recommendedName>
</protein>
<dbReference type="Gene3D" id="3.40.50.1820">
    <property type="entry name" value="alpha/beta hydrolase"/>
    <property type="match status" value="1"/>
</dbReference>
<dbReference type="Pfam" id="PF00135">
    <property type="entry name" value="COesterase"/>
    <property type="match status" value="1"/>
</dbReference>
<comment type="caution">
    <text evidence="5">The sequence shown here is derived from an EMBL/GenBank/DDBJ whole genome shotgun (WGS) entry which is preliminary data.</text>
</comment>
<name>A0ABR4JUM6_9EURO</name>
<proteinExistence type="inferred from homology"/>
<dbReference type="InterPro" id="IPR002018">
    <property type="entry name" value="CarbesteraseB"/>
</dbReference>
<gene>
    <name evidence="5" type="ORF">BJY01DRAFT_235567</name>
</gene>
<feature type="chain" id="PRO_5045013324" description="Carboxylic ester hydrolase" evidence="3">
    <location>
        <begin position="20"/>
        <end position="500"/>
    </location>
</feature>
<keyword evidence="3" id="KW-0732">Signal</keyword>
<feature type="signal peptide" evidence="3">
    <location>
        <begin position="1"/>
        <end position="19"/>
    </location>
</feature>
<evidence type="ECO:0000256" key="2">
    <source>
        <dbReference type="ARBA" id="ARBA00022801"/>
    </source>
</evidence>
<organism evidence="5 6">
    <name type="scientific">Aspergillus pseudoustus</name>
    <dbReference type="NCBI Taxonomy" id="1810923"/>
    <lineage>
        <taxon>Eukaryota</taxon>
        <taxon>Fungi</taxon>
        <taxon>Dikarya</taxon>
        <taxon>Ascomycota</taxon>
        <taxon>Pezizomycotina</taxon>
        <taxon>Eurotiomycetes</taxon>
        <taxon>Eurotiomycetidae</taxon>
        <taxon>Eurotiales</taxon>
        <taxon>Aspergillaceae</taxon>
        <taxon>Aspergillus</taxon>
        <taxon>Aspergillus subgen. Nidulantes</taxon>
    </lineage>
</organism>
<evidence type="ECO:0000259" key="4">
    <source>
        <dbReference type="Pfam" id="PF00135"/>
    </source>
</evidence>